<dbReference type="PANTHER" id="PTHR42818:SF1">
    <property type="entry name" value="SULFOPYRUVATE DECARBOXYLASE"/>
    <property type="match status" value="1"/>
</dbReference>
<keyword evidence="3" id="KW-0456">Lyase</keyword>
<keyword evidence="6" id="KW-1185">Reference proteome</keyword>
<proteinExistence type="predicted"/>
<accession>A0ABU8X190</accession>
<gene>
    <name evidence="5" type="ORF">WKW79_03310</name>
</gene>
<sequence length="202" mass="21414">MLNMIQACGAIAQLRPADSLLVSTMGAMFVFDRIEASQGLAKPANRINAVPLMGGAAGIGLGLALAQPQRRVIVVDGDASLLMELGILNVVAKQAPSNFLHIVIHNGTQFTGLSNIQSPVPEFSFAAAARNAGYRHAETVDDPAAWPARFGALLAQDGPSFVDLMVEPMPMQTGPGFEQAEMPDLQFERMGKEARALQAFLA</sequence>
<dbReference type="InterPro" id="IPR051818">
    <property type="entry name" value="TPP_dependent_decarboxylase"/>
</dbReference>
<dbReference type="PANTHER" id="PTHR42818">
    <property type="entry name" value="SULFOPYRUVATE DECARBOXYLASE SUBUNIT ALPHA"/>
    <property type="match status" value="1"/>
</dbReference>
<evidence type="ECO:0000256" key="3">
    <source>
        <dbReference type="ARBA" id="ARBA00023239"/>
    </source>
</evidence>
<dbReference type="InterPro" id="IPR000399">
    <property type="entry name" value="TPP-bd_CS"/>
</dbReference>
<dbReference type="Proteomes" id="UP001367030">
    <property type="component" value="Unassembled WGS sequence"/>
</dbReference>
<organism evidence="5 6">
    <name type="scientific">Variovorax robiniae</name>
    <dbReference type="NCBI Taxonomy" id="1836199"/>
    <lineage>
        <taxon>Bacteria</taxon>
        <taxon>Pseudomonadati</taxon>
        <taxon>Pseudomonadota</taxon>
        <taxon>Betaproteobacteria</taxon>
        <taxon>Burkholderiales</taxon>
        <taxon>Comamonadaceae</taxon>
        <taxon>Variovorax</taxon>
    </lineage>
</organism>
<evidence type="ECO:0000313" key="5">
    <source>
        <dbReference type="EMBL" id="MEJ8853578.1"/>
    </source>
</evidence>
<keyword evidence="2" id="KW-0786">Thiamine pyrophosphate</keyword>
<dbReference type="PROSITE" id="PS00187">
    <property type="entry name" value="TPP_ENZYMES"/>
    <property type="match status" value="1"/>
</dbReference>
<evidence type="ECO:0000313" key="6">
    <source>
        <dbReference type="Proteomes" id="UP001367030"/>
    </source>
</evidence>
<dbReference type="InterPro" id="IPR011766">
    <property type="entry name" value="TPP_enzyme_TPP-bd"/>
</dbReference>
<dbReference type="Gene3D" id="3.40.50.970">
    <property type="match status" value="1"/>
</dbReference>
<dbReference type="InterPro" id="IPR029061">
    <property type="entry name" value="THDP-binding"/>
</dbReference>
<dbReference type="EMBL" id="JBBKZS010000001">
    <property type="protein sequence ID" value="MEJ8853578.1"/>
    <property type="molecule type" value="Genomic_DNA"/>
</dbReference>
<dbReference type="SUPFAM" id="SSF52518">
    <property type="entry name" value="Thiamin diphosphate-binding fold (THDP-binding)"/>
    <property type="match status" value="1"/>
</dbReference>
<feature type="domain" description="Thiamine pyrophosphate enzyme TPP-binding" evidence="4">
    <location>
        <begin position="49"/>
        <end position="163"/>
    </location>
</feature>
<protein>
    <submittedName>
        <fullName evidence="5">Thiamine pyrophosphate-dependent enzyme</fullName>
    </submittedName>
</protein>
<reference evidence="5 6" key="1">
    <citation type="submission" date="2024-03" db="EMBL/GenBank/DDBJ databases">
        <title>Novel species of the genus Variovorax.</title>
        <authorList>
            <person name="Liu Q."/>
            <person name="Xin Y.-H."/>
        </authorList>
    </citation>
    <scope>NUCLEOTIDE SEQUENCE [LARGE SCALE GENOMIC DNA]</scope>
    <source>
        <strain evidence="5 6">KACC 18901</strain>
    </source>
</reference>
<name>A0ABU8X190_9BURK</name>
<dbReference type="Pfam" id="PF02775">
    <property type="entry name" value="TPP_enzyme_C"/>
    <property type="match status" value="1"/>
</dbReference>
<evidence type="ECO:0000256" key="2">
    <source>
        <dbReference type="ARBA" id="ARBA00023052"/>
    </source>
</evidence>
<comment type="caution">
    <text evidence="5">The sequence shown here is derived from an EMBL/GenBank/DDBJ whole genome shotgun (WGS) entry which is preliminary data.</text>
</comment>
<keyword evidence="1" id="KW-0210">Decarboxylase</keyword>
<evidence type="ECO:0000259" key="4">
    <source>
        <dbReference type="Pfam" id="PF02775"/>
    </source>
</evidence>
<evidence type="ECO:0000256" key="1">
    <source>
        <dbReference type="ARBA" id="ARBA00022793"/>
    </source>
</evidence>
<dbReference type="RefSeq" id="WP_340333661.1">
    <property type="nucleotide sequence ID" value="NZ_JBBKZS010000001.1"/>
</dbReference>